<dbReference type="EMBL" id="JAZGQL010000033">
    <property type="protein sequence ID" value="MEE6311281.1"/>
    <property type="molecule type" value="Genomic_DNA"/>
</dbReference>
<feature type="compositionally biased region" description="Pro residues" evidence="1">
    <location>
        <begin position="52"/>
        <end position="63"/>
    </location>
</feature>
<evidence type="ECO:0000313" key="3">
    <source>
        <dbReference type="Proteomes" id="UP001339911"/>
    </source>
</evidence>
<dbReference type="InterPro" id="IPR019933">
    <property type="entry name" value="DivIVA_domain"/>
</dbReference>
<protein>
    <submittedName>
        <fullName evidence="2">DivIVA domain-containing protein</fullName>
    </submittedName>
</protein>
<evidence type="ECO:0000256" key="1">
    <source>
        <dbReference type="SAM" id="MobiDB-lite"/>
    </source>
</evidence>
<comment type="caution">
    <text evidence="2">The sequence shown here is derived from an EMBL/GenBank/DDBJ whole genome shotgun (WGS) entry which is preliminary data.</text>
</comment>
<reference evidence="2 3" key="1">
    <citation type="submission" date="2024-01" db="EMBL/GenBank/DDBJ databases">
        <title>Genome insights into Plantactinospora veratri sp. nov.</title>
        <authorList>
            <person name="Wang L."/>
        </authorList>
    </citation>
    <scope>NUCLEOTIDE SEQUENCE [LARGE SCALE GENOMIC DNA]</scope>
    <source>
        <strain evidence="2 3">NEAU-FHS4</strain>
    </source>
</reference>
<keyword evidence="3" id="KW-1185">Reference proteome</keyword>
<organism evidence="2 3">
    <name type="scientific">Plantactinospora veratri</name>
    <dbReference type="NCBI Taxonomy" id="1436122"/>
    <lineage>
        <taxon>Bacteria</taxon>
        <taxon>Bacillati</taxon>
        <taxon>Actinomycetota</taxon>
        <taxon>Actinomycetes</taxon>
        <taxon>Micromonosporales</taxon>
        <taxon>Micromonosporaceae</taxon>
        <taxon>Plantactinospora</taxon>
    </lineage>
</organism>
<dbReference type="NCBIfam" id="TIGR03544">
    <property type="entry name" value="DivI1A_domain"/>
    <property type="match status" value="1"/>
</dbReference>
<proteinExistence type="predicted"/>
<feature type="region of interest" description="Disordered" evidence="1">
    <location>
        <begin position="49"/>
        <end position="69"/>
    </location>
</feature>
<sequence length="145" mass="16368">MALLAWPSNLIRPETPPATTHWLLPVLPIVAAGYSSRGSQERSLFQSFFPAAAPPPPTTPARPPNAGSHYARVAYPPLTAGQIRFQRFSGVRRGLDPEEVRSFLYRVADEFAEVRAELARTRTENSRIKNALRDWQARYRRANRV</sequence>
<gene>
    <name evidence="2" type="ORF">V1634_31075</name>
</gene>
<accession>A0ABU7SMU2</accession>
<dbReference type="RefSeq" id="WP_331211282.1">
    <property type="nucleotide sequence ID" value="NZ_JAZGQL010000033.1"/>
</dbReference>
<dbReference type="Proteomes" id="UP001339911">
    <property type="component" value="Unassembled WGS sequence"/>
</dbReference>
<evidence type="ECO:0000313" key="2">
    <source>
        <dbReference type="EMBL" id="MEE6311281.1"/>
    </source>
</evidence>
<dbReference type="Gene3D" id="6.10.250.660">
    <property type="match status" value="1"/>
</dbReference>
<name>A0ABU7SMU2_9ACTN</name>